<accession>A0ACB9YY74</accession>
<evidence type="ECO:0000313" key="2">
    <source>
        <dbReference type="Proteomes" id="UP001497700"/>
    </source>
</evidence>
<proteinExistence type="predicted"/>
<comment type="caution">
    <text evidence="1">The sequence shown here is derived from an EMBL/GenBank/DDBJ whole genome shotgun (WGS) entry which is preliminary data.</text>
</comment>
<keyword evidence="2" id="KW-1185">Reference proteome</keyword>
<gene>
    <name evidence="1" type="ORF">F4820DRAFT_458821</name>
</gene>
<sequence length="331" mass="36238">METMASITEVPVIQVLEKEHYFSQALVPLPSAVPYPPLAPSSLLLRTKLLALTVNNFTYAKLGFLAHWWDVHYLSASTPAPYDDPSKYGRLSAWGWAEVLELTHTGVPAGSFFWGYQPIGTLPQDLTNINIRADGPAYAALTRIMFETAYLMNRYALGSLASTPSTKEAGTRGATFLLCTRGDNEPVAQLTGVSSEYSKAFVEGTGLYDMVASTAESSPAEVLAKMGISESEKIVLVDFGGRAKVGITWATALRPVYPNFLMLCVGYEILELSETDALAVLQAYGTTSVIVNMGELLDQAIKIEGEVKYYENLQRAWESFHKEGIKGLEIR</sequence>
<dbReference type="Proteomes" id="UP001497700">
    <property type="component" value="Unassembled WGS sequence"/>
</dbReference>
<evidence type="ECO:0000313" key="1">
    <source>
        <dbReference type="EMBL" id="KAI4864411.1"/>
    </source>
</evidence>
<protein>
    <submittedName>
        <fullName evidence="1">Uncharacterized protein</fullName>
    </submittedName>
</protein>
<name>A0ACB9YY74_9PEZI</name>
<reference evidence="1 2" key="1">
    <citation type="journal article" date="2022" name="New Phytol.">
        <title>Ecological generalism drives hyperdiversity of secondary metabolite gene clusters in xylarialean endophytes.</title>
        <authorList>
            <person name="Franco M.E.E."/>
            <person name="Wisecaver J.H."/>
            <person name="Arnold A.E."/>
            <person name="Ju Y.M."/>
            <person name="Slot J.C."/>
            <person name="Ahrendt S."/>
            <person name="Moore L.P."/>
            <person name="Eastman K.E."/>
            <person name="Scott K."/>
            <person name="Konkel Z."/>
            <person name="Mondo S.J."/>
            <person name="Kuo A."/>
            <person name="Hayes R.D."/>
            <person name="Haridas S."/>
            <person name="Andreopoulos B."/>
            <person name="Riley R."/>
            <person name="LaButti K."/>
            <person name="Pangilinan J."/>
            <person name="Lipzen A."/>
            <person name="Amirebrahimi M."/>
            <person name="Yan J."/>
            <person name="Adam C."/>
            <person name="Keymanesh K."/>
            <person name="Ng V."/>
            <person name="Louie K."/>
            <person name="Northen T."/>
            <person name="Drula E."/>
            <person name="Henrissat B."/>
            <person name="Hsieh H.M."/>
            <person name="Youens-Clark K."/>
            <person name="Lutzoni F."/>
            <person name="Miadlikowska J."/>
            <person name="Eastwood D.C."/>
            <person name="Hamelin R.C."/>
            <person name="Grigoriev I.V."/>
            <person name="U'Ren J.M."/>
        </authorList>
    </citation>
    <scope>NUCLEOTIDE SEQUENCE [LARGE SCALE GENOMIC DNA]</scope>
    <source>
        <strain evidence="1 2">CBS 119005</strain>
    </source>
</reference>
<organism evidence="1 2">
    <name type="scientific">Hypoxylon rubiginosum</name>
    <dbReference type="NCBI Taxonomy" id="110542"/>
    <lineage>
        <taxon>Eukaryota</taxon>
        <taxon>Fungi</taxon>
        <taxon>Dikarya</taxon>
        <taxon>Ascomycota</taxon>
        <taxon>Pezizomycotina</taxon>
        <taxon>Sordariomycetes</taxon>
        <taxon>Xylariomycetidae</taxon>
        <taxon>Xylariales</taxon>
        <taxon>Hypoxylaceae</taxon>
        <taxon>Hypoxylon</taxon>
    </lineage>
</organism>
<dbReference type="EMBL" id="MU393486">
    <property type="protein sequence ID" value="KAI4864411.1"/>
    <property type="molecule type" value="Genomic_DNA"/>
</dbReference>